<keyword evidence="4" id="KW-1185">Reference proteome</keyword>
<dbReference type="Pfam" id="PF00326">
    <property type="entry name" value="Peptidase_S9"/>
    <property type="match status" value="1"/>
</dbReference>
<keyword evidence="1" id="KW-0378">Hydrolase</keyword>
<dbReference type="GO" id="GO:0004252">
    <property type="term" value="F:serine-type endopeptidase activity"/>
    <property type="evidence" value="ECO:0007669"/>
    <property type="project" value="TreeGrafter"/>
</dbReference>
<reference evidence="3 4" key="1">
    <citation type="submission" date="2020-01" db="EMBL/GenBank/DDBJ databases">
        <title>Complete genome sequence of Chitinophaga sp. H33E-04 isolated from quinoa roots.</title>
        <authorList>
            <person name="Weon H.-Y."/>
            <person name="Lee S.A."/>
        </authorList>
    </citation>
    <scope>NUCLEOTIDE SEQUENCE [LARGE SCALE GENOMIC DNA]</scope>
    <source>
        <strain evidence="3 4">H33E-04</strain>
    </source>
</reference>
<evidence type="ECO:0000313" key="3">
    <source>
        <dbReference type="EMBL" id="QHS58332.1"/>
    </source>
</evidence>
<evidence type="ECO:0000313" key="4">
    <source>
        <dbReference type="Proteomes" id="UP000476411"/>
    </source>
</evidence>
<dbReference type="KEGG" id="chih:GWR21_01600"/>
<dbReference type="InterPro" id="IPR029058">
    <property type="entry name" value="AB_hydrolase_fold"/>
</dbReference>
<dbReference type="InterPro" id="IPR001375">
    <property type="entry name" value="Peptidase_S9_cat"/>
</dbReference>
<feature type="domain" description="Peptidase S9 prolyl oligopeptidase catalytic" evidence="2">
    <location>
        <begin position="583"/>
        <end position="762"/>
    </location>
</feature>
<dbReference type="Proteomes" id="UP000476411">
    <property type="component" value="Chromosome"/>
</dbReference>
<protein>
    <submittedName>
        <fullName evidence="3">S9 family peptidase</fullName>
    </submittedName>
</protein>
<dbReference type="Gene3D" id="3.40.50.1820">
    <property type="entry name" value="alpha/beta hydrolase"/>
    <property type="match status" value="1"/>
</dbReference>
<dbReference type="SUPFAM" id="SSF53474">
    <property type="entry name" value="alpha/beta-Hydrolases"/>
    <property type="match status" value="1"/>
</dbReference>
<dbReference type="PANTHER" id="PTHR42776:SF27">
    <property type="entry name" value="DIPEPTIDYL PEPTIDASE FAMILY MEMBER 6"/>
    <property type="match status" value="1"/>
</dbReference>
<sequence>MVQNGRLNKLKVGSAESTEIARTGGFTLFAGAGAQYLIYKSDSSKQTVIINLNTENNLSFANVEEYKISPTGNSLILKVAETPNLNTLTSLNLSTGVYRDIYSGSAVSHLIFSKSGADIAFTTDTGKLLTLWLYDHTMTTASPILQPRHMPNDKVISVDDIWEFSDDSRMLYFTFLPDVNYIKKPTDPDIWSYQDQILYSQYKMNAFKGPREWRNLTTLDINSGKVTQLLFGNEHKGSVLHKISGDKFVIEVIDTSLISKRAADKPYKSYYMVNGSTGQRTLLRSSSITSIYDIKFSPDNRFITYRDGQDDVYKCFDVPLNAIYDFTQEINKQMLHYDGRTRSTLPNYKGVIGWIKGTTHVLMVGMHGIWELDVTGKCSPRNLTANGKNDGLIHYSFCEKMDNQVIDPSKDLYVYGVNHKTKESSLYRLNIKRKIFQELYAGNFFWAEPYGEVPKRYFQRAKNADAFIVAFPTVDKTPDLFFTTQFRKFDTLTTLYPEKKYNWLTSELHTYKDELGNVCQGLLYKPENFNPDKKYPIILYFYQNISNTLNEPLSVDPVSSGLNIPHLVSNGYLVFQPDIYIEKGKFGQYVLMSINAAADHLSTFNYIDSNKMAIAGHSYGGYEVNQIITHTNRFSAALSGAGFSSIVNNTFDLGVVNEEVRSFSRINSRMTVDFEDAPQLYIDNSPIFKTKNIQTPVLFLHSEDDRNVPFYHSLQMFLSLRHQGKKAWLLSYKDGGHGVGSLENRIDYMKKTKEFFDYYLKNEPIPGWMQRHIKY</sequence>
<name>A0A6B9Z7W6_9BACT</name>
<dbReference type="PANTHER" id="PTHR42776">
    <property type="entry name" value="SERINE PEPTIDASE S9 FAMILY MEMBER"/>
    <property type="match status" value="1"/>
</dbReference>
<evidence type="ECO:0000256" key="1">
    <source>
        <dbReference type="ARBA" id="ARBA00022801"/>
    </source>
</evidence>
<organism evidence="3 4">
    <name type="scientific">Chitinophaga agri</name>
    <dbReference type="NCBI Taxonomy" id="2703787"/>
    <lineage>
        <taxon>Bacteria</taxon>
        <taxon>Pseudomonadati</taxon>
        <taxon>Bacteroidota</taxon>
        <taxon>Chitinophagia</taxon>
        <taxon>Chitinophagales</taxon>
        <taxon>Chitinophagaceae</taxon>
        <taxon>Chitinophaga</taxon>
    </lineage>
</organism>
<proteinExistence type="predicted"/>
<dbReference type="RefSeq" id="WP_162330037.1">
    <property type="nucleotide sequence ID" value="NZ_CP048113.1"/>
</dbReference>
<dbReference type="AlphaFoldDB" id="A0A6B9Z7W6"/>
<dbReference type="EMBL" id="CP048113">
    <property type="protein sequence ID" value="QHS58332.1"/>
    <property type="molecule type" value="Genomic_DNA"/>
</dbReference>
<evidence type="ECO:0000259" key="2">
    <source>
        <dbReference type="Pfam" id="PF00326"/>
    </source>
</evidence>
<accession>A0A6B9Z7W6</accession>
<dbReference type="SUPFAM" id="SSF82171">
    <property type="entry name" value="DPP6 N-terminal domain-like"/>
    <property type="match status" value="1"/>
</dbReference>
<gene>
    <name evidence="3" type="ORF">GWR21_01600</name>
</gene>
<dbReference type="GO" id="GO:0006508">
    <property type="term" value="P:proteolysis"/>
    <property type="evidence" value="ECO:0007669"/>
    <property type="project" value="InterPro"/>
</dbReference>